<gene>
    <name evidence="2" type="ORF">UL81_10610</name>
</gene>
<evidence type="ECO:0000313" key="2">
    <source>
        <dbReference type="EMBL" id="AKE40055.1"/>
    </source>
</evidence>
<keyword evidence="1" id="KW-1133">Transmembrane helix</keyword>
<organism evidence="2 3">
    <name type="scientific">Corynebacterium camporealensis</name>
    <dbReference type="NCBI Taxonomy" id="161896"/>
    <lineage>
        <taxon>Bacteria</taxon>
        <taxon>Bacillati</taxon>
        <taxon>Actinomycetota</taxon>
        <taxon>Actinomycetes</taxon>
        <taxon>Mycobacteriales</taxon>
        <taxon>Corynebacteriaceae</taxon>
        <taxon>Corynebacterium</taxon>
    </lineage>
</organism>
<dbReference type="KEGG" id="ccj:UL81_10610"/>
<dbReference type="PATRIC" id="fig|161896.4.peg.2068"/>
<accession>A0A0F6QYB9</accession>
<feature type="transmembrane region" description="Helical" evidence="1">
    <location>
        <begin position="277"/>
        <end position="295"/>
    </location>
</feature>
<sequence length="486" mass="50418">MSVATVRANTALFLWGAAVVAAVCWPFLLPGEFLWRDMVLIDAPSFSPQAFGSGALPARNVPQDGLLAFAGLIGAGALLARLLIFVTAIGAAVVAAKWARSTWGAVAAIPVAVANPFIIERLLQGQWSLAIAGWCLPIIAYAGLHGHTKVKWLAMWLASLTPTGAIFGLLTGVVCARQRRGWTATFGIALCLPWVLPGLLATMPDSDAAAAVAAFAPRAEEGAGTLGALLGLGGIWNAGAIPESRTMGFAIAGIVLAGFAFWGAWKRRDILPQLGGLAAMGLGGAVLIWLAPQLLEALIDAVPGAGLLRDGQKLVALAIPLYVAGVGALDKWPAVLALCAALLQAPDAPREVAALAPRETGVDERLVADIGKRVAFFPERPNLVDVEGAPAVDPYSKAVPMVESGELVVDGAVVDAASPLYAEVAQAWDEGDIDKLRELGVGVVVDGENLVDTGAGEPSVPWGLTLLWVVLPSVLAIPTRRQSARR</sequence>
<evidence type="ECO:0000313" key="3">
    <source>
        <dbReference type="Proteomes" id="UP000033566"/>
    </source>
</evidence>
<dbReference type="Proteomes" id="UP000033566">
    <property type="component" value="Chromosome"/>
</dbReference>
<dbReference type="HOGENOM" id="CLU_027642_0_0_11"/>
<feature type="transmembrane region" description="Helical" evidence="1">
    <location>
        <begin position="247"/>
        <end position="265"/>
    </location>
</feature>
<evidence type="ECO:0008006" key="4">
    <source>
        <dbReference type="Google" id="ProtNLM"/>
    </source>
</evidence>
<feature type="transmembrane region" description="Helical" evidence="1">
    <location>
        <begin position="156"/>
        <end position="176"/>
    </location>
</feature>
<dbReference type="RefSeq" id="WP_046453575.1">
    <property type="nucleotide sequence ID" value="NZ_CP011311.1"/>
</dbReference>
<protein>
    <recommendedName>
        <fullName evidence="4">Glycosyltransferase RgtA/B/C/D-like domain-containing protein</fullName>
    </recommendedName>
</protein>
<evidence type="ECO:0000256" key="1">
    <source>
        <dbReference type="SAM" id="Phobius"/>
    </source>
</evidence>
<dbReference type="AlphaFoldDB" id="A0A0F6QYB9"/>
<keyword evidence="1" id="KW-0472">Membrane</keyword>
<proteinExistence type="predicted"/>
<feature type="transmembrane region" description="Helical" evidence="1">
    <location>
        <begin position="12"/>
        <end position="29"/>
    </location>
</feature>
<feature type="transmembrane region" description="Helical" evidence="1">
    <location>
        <begin position="66"/>
        <end position="95"/>
    </location>
</feature>
<dbReference type="EMBL" id="CP011311">
    <property type="protein sequence ID" value="AKE40055.1"/>
    <property type="molecule type" value="Genomic_DNA"/>
</dbReference>
<keyword evidence="1" id="KW-0812">Transmembrane</keyword>
<keyword evidence="3" id="KW-1185">Reference proteome</keyword>
<feature type="transmembrane region" description="Helical" evidence="1">
    <location>
        <begin position="102"/>
        <end position="119"/>
    </location>
</feature>
<feature type="transmembrane region" description="Helical" evidence="1">
    <location>
        <begin position="182"/>
        <end position="201"/>
    </location>
</feature>
<name>A0A0F6QYB9_9CORY</name>
<reference evidence="2 3" key="1">
    <citation type="journal article" date="2015" name="Genome Announc.">
        <title>Complete Genome Sequence of Corynebacterium camporealensis DSM 44610, Isolated from the Milk of a Manchega Sheep with Subclinical Mastitis.</title>
        <authorList>
            <person name="Ruckert C."/>
            <person name="Albersmeier A."/>
            <person name="Winkler A."/>
            <person name="Tauch A."/>
        </authorList>
    </citation>
    <scope>NUCLEOTIDE SEQUENCE [LARGE SCALE GENOMIC DNA]</scope>
    <source>
        <strain evidence="2 3">DSM 44610</strain>
    </source>
</reference>
<dbReference type="OrthoDB" id="3463898at2"/>